<evidence type="ECO:0000313" key="3">
    <source>
        <dbReference type="Proteomes" id="UP000826661"/>
    </source>
</evidence>
<protein>
    <submittedName>
        <fullName evidence="2">Uncharacterized protein</fullName>
    </submittedName>
</protein>
<dbReference type="InterPro" id="IPR024368">
    <property type="entry name" value="Ecl1/2/3"/>
</dbReference>
<dbReference type="Pfam" id="PF12855">
    <property type="entry name" value="Ecl1"/>
    <property type="match status" value="1"/>
</dbReference>
<evidence type="ECO:0000313" key="2">
    <source>
        <dbReference type="EMBL" id="QYT01116.1"/>
    </source>
</evidence>
<accession>A0A8G0PFW0</accession>
<proteinExistence type="predicted"/>
<name>A0A8G0PFW0_9HYPO</name>
<feature type="compositionally biased region" description="Basic and acidic residues" evidence="1">
    <location>
        <begin position="55"/>
        <end position="65"/>
    </location>
</feature>
<dbReference type="Proteomes" id="UP000826661">
    <property type="component" value="Chromosome IV"/>
</dbReference>
<keyword evidence="3" id="KW-1185">Reference proteome</keyword>
<gene>
    <name evidence="2" type="ORF">H0G86_008168</name>
</gene>
<organism evidence="2 3">
    <name type="scientific">Trichoderma simmonsii</name>
    <dbReference type="NCBI Taxonomy" id="1491479"/>
    <lineage>
        <taxon>Eukaryota</taxon>
        <taxon>Fungi</taxon>
        <taxon>Dikarya</taxon>
        <taxon>Ascomycota</taxon>
        <taxon>Pezizomycotina</taxon>
        <taxon>Sordariomycetes</taxon>
        <taxon>Hypocreomycetidae</taxon>
        <taxon>Hypocreales</taxon>
        <taxon>Hypocreaceae</taxon>
        <taxon>Trichoderma</taxon>
    </lineage>
</organism>
<feature type="region of interest" description="Disordered" evidence="1">
    <location>
        <begin position="47"/>
        <end position="75"/>
    </location>
</feature>
<evidence type="ECO:0000256" key="1">
    <source>
        <dbReference type="SAM" id="MobiDB-lite"/>
    </source>
</evidence>
<reference evidence="2 3" key="1">
    <citation type="journal article" date="2021" name="BMC Genomics">
        <title>Telomere-to-telomere genome assembly of asparaginase-producing Trichoderma simmonsii.</title>
        <authorList>
            <person name="Chung D."/>
            <person name="Kwon Y.M."/>
            <person name="Yang Y."/>
        </authorList>
    </citation>
    <scope>NUCLEOTIDE SEQUENCE [LARGE SCALE GENOMIC DNA]</scope>
    <source>
        <strain evidence="2 3">GH-Sj1</strain>
    </source>
</reference>
<dbReference type="AlphaFoldDB" id="A0A8G0PFW0"/>
<feature type="region of interest" description="Disordered" evidence="1">
    <location>
        <begin position="326"/>
        <end position="351"/>
    </location>
</feature>
<sequence>MTPSNARPHAPPVVKLDCLRILTPPFQSQPWWPTPLVLKQPVSSLDATLQAPESSPEHQMHKQDSAHAWAHGDGTSNVRTYEAPSLPLSAAARQVPYSVCMYSAHAALAVLNGGHPSPSSVLQRLCSGSGSGRLQGVCAHHAIPAPTSTSPPSQGTFILVPPSCPLLLQTHRYLVAGTRPSPLPSIAPHHTMSTPLTLSVALQHPRRVHMHPVALASSLHCLSSTSPTFSFYHFALLSRHREDSCQLFIITLTLRPLSASEPLRLLLLALAHSGLFPRLLFYTQPTTNAMALDMWTHEFCLTCDRQVQVDGDAYCSEACRMSDFEKTPSTPSSQASSPGFSPVSYNRSGSLSSRPAPTKFFLSPAYDFNQAQPYGSTPRSSSSFGSYMSDMSPLSSNRGLTPSSSHSSLCSMQSVSSTAEASQLSDKARMELRAYAVSFEQVRLQRRRSY</sequence>
<dbReference type="EMBL" id="CP075867">
    <property type="protein sequence ID" value="QYT01116.1"/>
    <property type="molecule type" value="Genomic_DNA"/>
</dbReference>
<feature type="compositionally biased region" description="Low complexity" evidence="1">
    <location>
        <begin position="328"/>
        <end position="344"/>
    </location>
</feature>